<name>A0A9J5Y530_SOLCO</name>
<reference evidence="1 2" key="1">
    <citation type="submission" date="2020-09" db="EMBL/GenBank/DDBJ databases">
        <title>De no assembly of potato wild relative species, Solanum commersonii.</title>
        <authorList>
            <person name="Cho K."/>
        </authorList>
    </citation>
    <scope>NUCLEOTIDE SEQUENCE [LARGE SCALE GENOMIC DNA]</scope>
    <source>
        <strain evidence="1">LZ3.2</strain>
        <tissue evidence="1">Leaf</tissue>
    </source>
</reference>
<comment type="caution">
    <text evidence="1">The sequence shown here is derived from an EMBL/GenBank/DDBJ whole genome shotgun (WGS) entry which is preliminary data.</text>
</comment>
<keyword evidence="2" id="KW-1185">Reference proteome</keyword>
<organism evidence="1 2">
    <name type="scientific">Solanum commersonii</name>
    <name type="common">Commerson's wild potato</name>
    <name type="synonym">Commerson's nightshade</name>
    <dbReference type="NCBI Taxonomy" id="4109"/>
    <lineage>
        <taxon>Eukaryota</taxon>
        <taxon>Viridiplantae</taxon>
        <taxon>Streptophyta</taxon>
        <taxon>Embryophyta</taxon>
        <taxon>Tracheophyta</taxon>
        <taxon>Spermatophyta</taxon>
        <taxon>Magnoliopsida</taxon>
        <taxon>eudicotyledons</taxon>
        <taxon>Gunneridae</taxon>
        <taxon>Pentapetalae</taxon>
        <taxon>asterids</taxon>
        <taxon>lamiids</taxon>
        <taxon>Solanales</taxon>
        <taxon>Solanaceae</taxon>
        <taxon>Solanoideae</taxon>
        <taxon>Solaneae</taxon>
        <taxon>Solanum</taxon>
    </lineage>
</organism>
<evidence type="ECO:0000313" key="1">
    <source>
        <dbReference type="EMBL" id="KAG5595489.1"/>
    </source>
</evidence>
<proteinExistence type="predicted"/>
<accession>A0A9J5Y530</accession>
<sequence>MFNEFKAIYTWESRYNLVIATTFERRASARLSGWLKKVQDTNQRPSWMLPHVFDELRQYLITDKFKAMSEQSKKAGGSLKGGSLHTGGAKTIGTIIR</sequence>
<dbReference type="OrthoDB" id="1429956at2759"/>
<dbReference type="Proteomes" id="UP000824120">
    <property type="component" value="Chromosome 7"/>
</dbReference>
<protein>
    <submittedName>
        <fullName evidence="1">Uncharacterized protein</fullName>
    </submittedName>
</protein>
<evidence type="ECO:0000313" key="2">
    <source>
        <dbReference type="Proteomes" id="UP000824120"/>
    </source>
</evidence>
<dbReference type="AlphaFoldDB" id="A0A9J5Y530"/>
<dbReference type="EMBL" id="JACXVP010000007">
    <property type="protein sequence ID" value="KAG5595489.1"/>
    <property type="molecule type" value="Genomic_DNA"/>
</dbReference>
<gene>
    <name evidence="1" type="ORF">H5410_036721</name>
</gene>